<dbReference type="InParanoid" id="B0DP93"/>
<dbReference type="RefSeq" id="XP_001885723.1">
    <property type="nucleotide sequence ID" value="XM_001885688.1"/>
</dbReference>
<feature type="region of interest" description="Disordered" evidence="1">
    <location>
        <begin position="1"/>
        <end position="49"/>
    </location>
</feature>
<proteinExistence type="predicted"/>
<feature type="compositionally biased region" description="Polar residues" evidence="1">
    <location>
        <begin position="23"/>
        <end position="33"/>
    </location>
</feature>
<sequence>MTQCRNKLASGYSSGGKYKGQWANKSPEQQQMVATMHRRTGREHGQPKN</sequence>
<dbReference type="HOGENOM" id="CLU_3143331_0_0_1"/>
<dbReference type="KEGG" id="lbc:LACBIDRAFT_307054"/>
<dbReference type="EMBL" id="DS547123">
    <property type="protein sequence ID" value="EDR03575.1"/>
    <property type="molecule type" value="Genomic_DNA"/>
</dbReference>
<accession>B0DP93</accession>
<organism evidence="3">
    <name type="scientific">Laccaria bicolor (strain S238N-H82 / ATCC MYA-4686)</name>
    <name type="common">Bicoloured deceiver</name>
    <name type="synonym">Laccaria laccata var. bicolor</name>
    <dbReference type="NCBI Taxonomy" id="486041"/>
    <lineage>
        <taxon>Eukaryota</taxon>
        <taxon>Fungi</taxon>
        <taxon>Dikarya</taxon>
        <taxon>Basidiomycota</taxon>
        <taxon>Agaricomycotina</taxon>
        <taxon>Agaricomycetes</taxon>
        <taxon>Agaricomycetidae</taxon>
        <taxon>Agaricales</taxon>
        <taxon>Agaricineae</taxon>
        <taxon>Hydnangiaceae</taxon>
        <taxon>Laccaria</taxon>
    </lineage>
</organism>
<name>B0DP93_LACBS</name>
<dbReference type="GeneID" id="6081425"/>
<evidence type="ECO:0000256" key="1">
    <source>
        <dbReference type="SAM" id="MobiDB-lite"/>
    </source>
</evidence>
<dbReference type="AlphaFoldDB" id="B0DP93"/>
<keyword evidence="3" id="KW-1185">Reference proteome</keyword>
<gene>
    <name evidence="2" type="ORF">LACBIDRAFT_307054</name>
</gene>
<reference evidence="2 3" key="1">
    <citation type="journal article" date="2008" name="Nature">
        <title>The genome of Laccaria bicolor provides insights into mycorrhizal symbiosis.</title>
        <authorList>
            <person name="Martin F."/>
            <person name="Aerts A."/>
            <person name="Ahren D."/>
            <person name="Brun A."/>
            <person name="Danchin E.G.J."/>
            <person name="Duchaussoy F."/>
            <person name="Gibon J."/>
            <person name="Kohler A."/>
            <person name="Lindquist E."/>
            <person name="Pereda V."/>
            <person name="Salamov A."/>
            <person name="Shapiro H.J."/>
            <person name="Wuyts J."/>
            <person name="Blaudez D."/>
            <person name="Buee M."/>
            <person name="Brokstein P."/>
            <person name="Canbaeck B."/>
            <person name="Cohen D."/>
            <person name="Courty P.E."/>
            <person name="Coutinho P.M."/>
            <person name="Delaruelle C."/>
            <person name="Detter J.C."/>
            <person name="Deveau A."/>
            <person name="DiFazio S."/>
            <person name="Duplessis S."/>
            <person name="Fraissinet-Tachet L."/>
            <person name="Lucic E."/>
            <person name="Frey-Klett P."/>
            <person name="Fourrey C."/>
            <person name="Feussner I."/>
            <person name="Gay G."/>
            <person name="Grimwood J."/>
            <person name="Hoegger P.J."/>
            <person name="Jain P."/>
            <person name="Kilaru S."/>
            <person name="Labbe J."/>
            <person name="Lin Y.C."/>
            <person name="Legue V."/>
            <person name="Le Tacon F."/>
            <person name="Marmeisse R."/>
            <person name="Melayah D."/>
            <person name="Montanini B."/>
            <person name="Muratet M."/>
            <person name="Nehls U."/>
            <person name="Niculita-Hirzel H."/>
            <person name="Oudot-Le Secq M.P."/>
            <person name="Peter M."/>
            <person name="Quesneville H."/>
            <person name="Rajashekar B."/>
            <person name="Reich M."/>
            <person name="Rouhier N."/>
            <person name="Schmutz J."/>
            <person name="Yin T."/>
            <person name="Chalot M."/>
            <person name="Henrissat B."/>
            <person name="Kuees U."/>
            <person name="Lucas S."/>
            <person name="Van de Peer Y."/>
            <person name="Podila G.K."/>
            <person name="Polle A."/>
            <person name="Pukkila P.J."/>
            <person name="Richardson P.M."/>
            <person name="Rouze P."/>
            <person name="Sanders I.R."/>
            <person name="Stajich J.E."/>
            <person name="Tunlid A."/>
            <person name="Tuskan G."/>
            <person name="Grigoriev I.V."/>
        </authorList>
    </citation>
    <scope>NUCLEOTIDE SEQUENCE [LARGE SCALE GENOMIC DNA]</scope>
    <source>
        <strain evidence="3">S238N-H82 / ATCC MYA-4686</strain>
    </source>
</reference>
<evidence type="ECO:0000313" key="3">
    <source>
        <dbReference type="Proteomes" id="UP000001194"/>
    </source>
</evidence>
<protein>
    <submittedName>
        <fullName evidence="2">Predicted protein</fullName>
    </submittedName>
</protein>
<dbReference type="Proteomes" id="UP000001194">
    <property type="component" value="Unassembled WGS sequence"/>
</dbReference>
<evidence type="ECO:0000313" key="2">
    <source>
        <dbReference type="EMBL" id="EDR03575.1"/>
    </source>
</evidence>